<sequence>MTELEFIKLKTDLIKRDKILVSVHYHKNSMLDFCFVASRYRRTKDLVETVRQNKVAEKLKNDVPRNYFGYLLSCEQKKFR</sequence>
<reference evidence="2" key="1">
    <citation type="submission" date="2017-06" db="EMBL/GenBank/DDBJ databases">
        <title>FDA dAtabase for Regulatory Grade micrObial Sequences (FDA-ARGOS): Supporting development and validation of Infectious Disease Dx tests.</title>
        <authorList>
            <person name="Goldberg B."/>
            <person name="Campos J."/>
            <person name="Tallon L."/>
            <person name="Sadzewicz L."/>
            <person name="Sengamalay N."/>
            <person name="Ott S."/>
            <person name="Godinez A."/>
            <person name="Nagaraj S."/>
            <person name="Vavikolanu K."/>
            <person name="Nadendla S."/>
            <person name="George J."/>
            <person name="Geyer C."/>
            <person name="Sichtig H."/>
        </authorList>
    </citation>
    <scope>NUCLEOTIDE SEQUENCE [LARGE SCALE GENOMIC DNA]</scope>
    <source>
        <strain evidence="2">FDAARGOS_285</strain>
        <plasmid evidence="2">unnamed1</plasmid>
    </source>
</reference>
<geneLocation type="plasmid" evidence="1 2">
    <name>unnamed1</name>
</geneLocation>
<dbReference type="KEGG" id="sscu:CEP64_13825"/>
<name>A0AAI8DKE7_MAMSC</name>
<dbReference type="RefSeq" id="WP_088592785.1">
    <property type="nucleotide sequence ID" value="NZ_CP022047.2"/>
</dbReference>
<organism evidence="1 2">
    <name type="scientific">Mammaliicoccus sciuri</name>
    <name type="common">Staphylococcus sciuri</name>
    <dbReference type="NCBI Taxonomy" id="1296"/>
    <lineage>
        <taxon>Bacteria</taxon>
        <taxon>Bacillati</taxon>
        <taxon>Bacillota</taxon>
        <taxon>Bacilli</taxon>
        <taxon>Bacillales</taxon>
        <taxon>Staphylococcaceae</taxon>
        <taxon>Mammaliicoccus</taxon>
    </lineage>
</organism>
<gene>
    <name evidence="1" type="ORF">CEP64_13825</name>
</gene>
<evidence type="ECO:0000313" key="1">
    <source>
        <dbReference type="EMBL" id="ASE35693.1"/>
    </source>
</evidence>
<dbReference type="Proteomes" id="UP000197058">
    <property type="component" value="Plasmid unnamed1"/>
</dbReference>
<protein>
    <submittedName>
        <fullName evidence="1">Uncharacterized protein</fullName>
    </submittedName>
</protein>
<keyword evidence="1" id="KW-0614">Plasmid</keyword>
<proteinExistence type="predicted"/>
<accession>A0AAI8DKE7</accession>
<evidence type="ECO:0000313" key="2">
    <source>
        <dbReference type="Proteomes" id="UP000197058"/>
    </source>
</evidence>
<dbReference type="AlphaFoldDB" id="A0AAI8DKE7"/>
<dbReference type="EMBL" id="CP022047">
    <property type="protein sequence ID" value="ASE35693.1"/>
    <property type="molecule type" value="Genomic_DNA"/>
</dbReference>